<keyword evidence="9" id="KW-0547">Nucleotide-binding</keyword>
<organism evidence="14 15">
    <name type="scientific">Methylobacterium symbioticum</name>
    <dbReference type="NCBI Taxonomy" id="2584084"/>
    <lineage>
        <taxon>Bacteria</taxon>
        <taxon>Pseudomonadati</taxon>
        <taxon>Pseudomonadota</taxon>
        <taxon>Alphaproteobacteria</taxon>
        <taxon>Hyphomicrobiales</taxon>
        <taxon>Methylobacteriaceae</taxon>
        <taxon>Methylobacterium</taxon>
    </lineage>
</organism>
<evidence type="ECO:0000256" key="9">
    <source>
        <dbReference type="ARBA" id="ARBA00022741"/>
    </source>
</evidence>
<proteinExistence type="predicted"/>
<keyword evidence="10 14" id="KW-0418">Kinase</keyword>
<keyword evidence="6" id="KW-0288">FMN</keyword>
<keyword evidence="7 14" id="KW-0808">Transferase</keyword>
<accession>A0A509ECU5</accession>
<dbReference type="InterPro" id="IPR000700">
    <property type="entry name" value="PAS-assoc_C"/>
</dbReference>
<dbReference type="SMART" id="SM00091">
    <property type="entry name" value="PAS"/>
    <property type="match status" value="1"/>
</dbReference>
<sequence>MTERREDLPGTHPALGQDGPEALRLLVETLPQLVWRALPGGDWIWASGQWAAYTGQTGGQFEGQGWLAAVHPDDRARTALAWQGAEAGGRLEVEHRLRSAADGTYRWFECRALPVRDAGGRVTEWCGTATDIHDMKSLQEQQIQMLFELQHRVRNTLAAVRVIARRSAETSDSVETYAMHLDGRLDALSRVQSAVIRNPSAGISLAMLAADELDACCANEDRQVRIAGPLVLLRARAAERMGLALHELATNALKFGALAQPAGRIDVAWRLEQIDGAEHLVLDWTESGVPLAVRPPRRSGFGMDVLERMLVHDLKADTAVRFNPEGLACRIVLPVGLQIEPVR</sequence>
<dbReference type="PANTHER" id="PTHR41523:SF8">
    <property type="entry name" value="ETHYLENE RESPONSE SENSOR PROTEIN"/>
    <property type="match status" value="1"/>
</dbReference>
<dbReference type="AlphaFoldDB" id="A0A509ECU5"/>
<evidence type="ECO:0000256" key="11">
    <source>
        <dbReference type="ARBA" id="ARBA00022840"/>
    </source>
</evidence>
<evidence type="ECO:0000259" key="13">
    <source>
        <dbReference type="PROSITE" id="PS50113"/>
    </source>
</evidence>
<dbReference type="InterPro" id="IPR036890">
    <property type="entry name" value="HATPase_C_sf"/>
</dbReference>
<keyword evidence="11" id="KW-0067">ATP-binding</keyword>
<reference evidence="14 15" key="1">
    <citation type="submission" date="2019-06" db="EMBL/GenBank/DDBJ databases">
        <authorList>
            <person name="Rodrigo-Torres L."/>
            <person name="Arahal R. D."/>
            <person name="Lucena T."/>
        </authorList>
    </citation>
    <scope>NUCLEOTIDE SEQUENCE [LARGE SCALE GENOMIC DNA]</scope>
    <source>
        <strain evidence="14 15">SB0023/3</strain>
    </source>
</reference>
<keyword evidence="5" id="KW-0285">Flavoprotein</keyword>
<feature type="domain" description="PAC" evidence="13">
    <location>
        <begin position="91"/>
        <end position="144"/>
    </location>
</feature>
<dbReference type="Gene3D" id="3.30.450.20">
    <property type="entry name" value="PAS domain"/>
    <property type="match status" value="1"/>
</dbReference>
<evidence type="ECO:0000256" key="12">
    <source>
        <dbReference type="ARBA" id="ARBA00023026"/>
    </source>
</evidence>
<evidence type="ECO:0000256" key="4">
    <source>
        <dbReference type="ARBA" id="ARBA00022553"/>
    </source>
</evidence>
<dbReference type="EC" id="2.7.13.3" evidence="2"/>
<dbReference type="EMBL" id="CABFPH010000032">
    <property type="protein sequence ID" value="VUD72002.1"/>
    <property type="molecule type" value="Genomic_DNA"/>
</dbReference>
<keyword evidence="4" id="KW-0597">Phosphoprotein</keyword>
<dbReference type="RefSeq" id="WP_185156852.1">
    <property type="nucleotide sequence ID" value="NZ_CABFPH010000032.1"/>
</dbReference>
<keyword evidence="8" id="KW-0677">Repeat</keyword>
<evidence type="ECO:0000313" key="14">
    <source>
        <dbReference type="EMBL" id="VUD72002.1"/>
    </source>
</evidence>
<name>A0A509ECU5_9HYPH</name>
<evidence type="ECO:0000256" key="2">
    <source>
        <dbReference type="ARBA" id="ARBA00012438"/>
    </source>
</evidence>
<dbReference type="InterPro" id="IPR013655">
    <property type="entry name" value="PAS_fold_3"/>
</dbReference>
<dbReference type="CDD" id="cd00130">
    <property type="entry name" value="PAS"/>
    <property type="match status" value="1"/>
</dbReference>
<dbReference type="GO" id="GO:0004673">
    <property type="term" value="F:protein histidine kinase activity"/>
    <property type="evidence" value="ECO:0007669"/>
    <property type="project" value="UniProtKB-EC"/>
</dbReference>
<dbReference type="Pfam" id="PF08447">
    <property type="entry name" value="PAS_3"/>
    <property type="match status" value="1"/>
</dbReference>
<evidence type="ECO:0000256" key="1">
    <source>
        <dbReference type="ARBA" id="ARBA00000085"/>
    </source>
</evidence>
<evidence type="ECO:0000313" key="15">
    <source>
        <dbReference type="Proteomes" id="UP000410984"/>
    </source>
</evidence>
<dbReference type="InterPro" id="IPR011102">
    <property type="entry name" value="Sig_transdc_His_kinase_HWE"/>
</dbReference>
<gene>
    <name evidence="14" type="ORF">MET9862_02595</name>
</gene>
<dbReference type="Proteomes" id="UP000410984">
    <property type="component" value="Unassembled WGS sequence"/>
</dbReference>
<evidence type="ECO:0000256" key="10">
    <source>
        <dbReference type="ARBA" id="ARBA00022777"/>
    </source>
</evidence>
<evidence type="ECO:0000256" key="5">
    <source>
        <dbReference type="ARBA" id="ARBA00022630"/>
    </source>
</evidence>
<keyword evidence="12" id="KW-0843">Virulence</keyword>
<dbReference type="Gene3D" id="3.30.565.10">
    <property type="entry name" value="Histidine kinase-like ATPase, C-terminal domain"/>
    <property type="match status" value="1"/>
</dbReference>
<evidence type="ECO:0000256" key="8">
    <source>
        <dbReference type="ARBA" id="ARBA00022737"/>
    </source>
</evidence>
<dbReference type="FunFam" id="3.30.450.20:FF:000099">
    <property type="entry name" value="Sensory box sensor histidine kinase"/>
    <property type="match status" value="1"/>
</dbReference>
<dbReference type="InterPro" id="IPR000014">
    <property type="entry name" value="PAS"/>
</dbReference>
<comment type="catalytic activity">
    <reaction evidence="1">
        <text>ATP + protein L-histidine = ADP + protein N-phospho-L-histidine.</text>
        <dbReference type="EC" id="2.7.13.3"/>
    </reaction>
</comment>
<evidence type="ECO:0000256" key="3">
    <source>
        <dbReference type="ARBA" id="ARBA00021740"/>
    </source>
</evidence>
<dbReference type="GO" id="GO:0005524">
    <property type="term" value="F:ATP binding"/>
    <property type="evidence" value="ECO:0007669"/>
    <property type="project" value="UniProtKB-KW"/>
</dbReference>
<dbReference type="Pfam" id="PF07536">
    <property type="entry name" value="HWE_HK"/>
    <property type="match status" value="1"/>
</dbReference>
<protein>
    <recommendedName>
        <fullName evidence="3">Blue-light-activated histidine kinase</fullName>
        <ecNumber evidence="2">2.7.13.3</ecNumber>
    </recommendedName>
</protein>
<evidence type="ECO:0000256" key="6">
    <source>
        <dbReference type="ARBA" id="ARBA00022643"/>
    </source>
</evidence>
<dbReference type="InterPro" id="IPR035965">
    <property type="entry name" value="PAS-like_dom_sf"/>
</dbReference>
<dbReference type="NCBIfam" id="TIGR00229">
    <property type="entry name" value="sensory_box"/>
    <property type="match status" value="1"/>
</dbReference>
<evidence type="ECO:0000256" key="7">
    <source>
        <dbReference type="ARBA" id="ARBA00022679"/>
    </source>
</evidence>
<dbReference type="SUPFAM" id="SSF55785">
    <property type="entry name" value="PYP-like sensor domain (PAS domain)"/>
    <property type="match status" value="1"/>
</dbReference>
<keyword evidence="15" id="KW-1185">Reference proteome</keyword>
<dbReference type="PANTHER" id="PTHR41523">
    <property type="entry name" value="TWO-COMPONENT SYSTEM SENSOR PROTEIN"/>
    <property type="match status" value="1"/>
</dbReference>
<dbReference type="PROSITE" id="PS50113">
    <property type="entry name" value="PAC"/>
    <property type="match status" value="1"/>
</dbReference>
<dbReference type="SMART" id="SM00911">
    <property type="entry name" value="HWE_HK"/>
    <property type="match status" value="1"/>
</dbReference>